<dbReference type="OrthoDB" id="5428901at2759"/>
<feature type="region of interest" description="Disordered" evidence="1">
    <location>
        <begin position="1"/>
        <end position="22"/>
    </location>
</feature>
<dbReference type="AlphaFoldDB" id="A0A2C5X4H8"/>
<dbReference type="EMBL" id="APWK03000051">
    <property type="protein sequence ID" value="PHH53026.1"/>
    <property type="molecule type" value="Genomic_DNA"/>
</dbReference>
<feature type="transmembrane region" description="Helical" evidence="2">
    <location>
        <begin position="946"/>
        <end position="967"/>
    </location>
</feature>
<feature type="transmembrane region" description="Helical" evidence="2">
    <location>
        <begin position="1087"/>
        <end position="1107"/>
    </location>
</feature>
<evidence type="ECO:0000256" key="2">
    <source>
        <dbReference type="SAM" id="Phobius"/>
    </source>
</evidence>
<keyword evidence="2" id="KW-0812">Transmembrane</keyword>
<dbReference type="Pfam" id="PF11915">
    <property type="entry name" value="DUF3433"/>
    <property type="match status" value="2"/>
</dbReference>
<reference evidence="3 4" key="1">
    <citation type="journal article" date="2013" name="Fungal Biol.">
        <title>Analysis of microsatellite markers in the genome of the plant pathogen Ceratocystis fimbriata.</title>
        <authorList>
            <person name="Simpson M.C."/>
            <person name="Wilken P.M."/>
            <person name="Coetzee M.P."/>
            <person name="Wingfield M.J."/>
            <person name="Wingfield B.D."/>
        </authorList>
    </citation>
    <scope>NUCLEOTIDE SEQUENCE [LARGE SCALE GENOMIC DNA]</scope>
    <source>
        <strain evidence="3 4">CBS 114723</strain>
    </source>
</reference>
<keyword evidence="2" id="KW-0472">Membrane</keyword>
<feature type="transmembrane region" description="Helical" evidence="2">
    <location>
        <begin position="987"/>
        <end position="1016"/>
    </location>
</feature>
<feature type="transmembrane region" description="Helical" evidence="2">
    <location>
        <begin position="805"/>
        <end position="827"/>
    </location>
</feature>
<dbReference type="Proteomes" id="UP000222788">
    <property type="component" value="Unassembled WGS sequence"/>
</dbReference>
<proteinExistence type="predicted"/>
<feature type="transmembrane region" description="Helical" evidence="2">
    <location>
        <begin position="687"/>
        <end position="707"/>
    </location>
</feature>
<sequence>MFTSPISHTARTARSSIQSFPPYKSNRSPAFLADLTDYDSSPSHSSHSELPQPTFTRLTSYTAKQPGKRRHMRAVRRHHKPLSLRAHIVAIYIGIVTVLLVLFVVAQQVSIHDDATDGKPAYQVRSLDLAERARRRRTLESSEEKRENLLALGRRQMPNITSSVEISRDDTQVTALEETTSSKIAETPPSSVSLETNYIDAFSAPKATETRILSAKTSEVLPAASIMSMTVTPEESVIVLAATAPSPSSFHSAQSIASQISVPSEQAPQVTETQTQTAVIDKLTSIYTLASTLEASTAPSQTKESGLELSIKVLPVPSQYHVLSDEPSPTRLPASENFATLSAAIPITSSSEANIQNEASLPIPTASSTAPNVMVAVARTVSNTQTTKSSSVLVASVPSANALSDIHPSWTTDSYTVLVTQNTLTDLPTIVEGASSTGHRTEYQPQESIQSAGASRIVYETTLQPASPSLHSASAQAPSSGLGSAWASNPAVAFTTPSEITQQDSLTLVLTSQAPAPTASDRSQFLEQANPAQSAASLGISTLITVQTPASAEKSQPLLPVPKTTSQESSAYRAQPATKTPESVIKEVLTQPESLVTSIMVFTSPGYMTIFTSTGNPITSTFTGADNTLHTTTTTPEVLVTSSVSPTVVTRTAVFTLFPESTASTNHRSGPIPADMPEFTITKMHNFLGHFLAPLLATGLLVCAMTLDQNAKMYQPFALLARREGACAEDSLTLKFYGLHAVLTPFRLLCKGLTLTALTTLLMWISWVLIAVSAEAVHLISEAPCKSGDALCAVKLSFRPVPSHFVIALMVIMLLLLIGLVVVLWKWDSGVCANPWSIAGIAALLSHYITREPLIRLPKVTHQKEIDAVYKGKEYQLNLFQGRGGLLEYGIAPGESTAALRPTNNDTDDLPAPVAKSTKKPNFIDMVKDAVAKDKRQPFFALSIRARLLFILYLVLLVAWIGYYTQLEDAKDRMVIFMNSGEFGPKFLLAMFGVVVAVAWTHVYQSIAILGPFLVIKAAPHHAETSVLVTRASNAYLGLWVSIKRRQPLTMVAATLSSVADFLPLIMCNIPQRSGSPIMRTTHNTCSALALAILVFMIAMLLLSLVVKLPYMPGDPRTIAGLGVYIADSRLISEIKQCQTSMVDSRQREAEIKELGIRFVMGDMVGVSKARRYGVEVSTAVHQSKHQERDMQSPA</sequence>
<dbReference type="STRING" id="1035309.A0A2C5X4H8"/>
<feature type="region of interest" description="Disordered" evidence="1">
    <location>
        <begin position="34"/>
        <end position="53"/>
    </location>
</feature>
<organism evidence="3 4">
    <name type="scientific">Ceratocystis fimbriata CBS 114723</name>
    <dbReference type="NCBI Taxonomy" id="1035309"/>
    <lineage>
        <taxon>Eukaryota</taxon>
        <taxon>Fungi</taxon>
        <taxon>Dikarya</taxon>
        <taxon>Ascomycota</taxon>
        <taxon>Pezizomycotina</taxon>
        <taxon>Sordariomycetes</taxon>
        <taxon>Hypocreomycetidae</taxon>
        <taxon>Microascales</taxon>
        <taxon>Ceratocystidaceae</taxon>
        <taxon>Ceratocystis</taxon>
    </lineage>
</organism>
<feature type="transmembrane region" description="Helical" evidence="2">
    <location>
        <begin position="82"/>
        <end position="106"/>
    </location>
</feature>
<gene>
    <name evidence="3" type="primary">AGA1</name>
    <name evidence="3" type="ORF">CFIMG_008305RA00001</name>
</gene>
<evidence type="ECO:0000313" key="4">
    <source>
        <dbReference type="Proteomes" id="UP000222788"/>
    </source>
</evidence>
<name>A0A2C5X4H8_9PEZI</name>
<evidence type="ECO:0000256" key="1">
    <source>
        <dbReference type="SAM" id="MobiDB-lite"/>
    </source>
</evidence>
<accession>A0A2C5X4H8</accession>
<reference evidence="3 4" key="2">
    <citation type="journal article" date="2013" name="IMA Fungus">
        <title>IMA Genome-F 1: Ceratocystis fimbriata: Draft nuclear genome sequence for the plant pathogen, Ceratocystis fimbriata.</title>
        <authorList>
            <person name="Wilken P.M."/>
            <person name="Steenkamp E.T."/>
            <person name="Wingfield M.J."/>
            <person name="de Beer Z.W."/>
            <person name="Wingfield B.D."/>
        </authorList>
    </citation>
    <scope>NUCLEOTIDE SEQUENCE [LARGE SCALE GENOMIC DNA]</scope>
    <source>
        <strain evidence="3 4">CBS 114723</strain>
    </source>
</reference>
<dbReference type="InterPro" id="IPR021840">
    <property type="entry name" value="DUF3433"/>
</dbReference>
<dbReference type="PANTHER" id="PTHR37544">
    <property type="entry name" value="SPRAY-RELATED"/>
    <property type="match status" value="1"/>
</dbReference>
<keyword evidence="2" id="KW-1133">Transmembrane helix</keyword>
<keyword evidence="4" id="KW-1185">Reference proteome</keyword>
<comment type="caution">
    <text evidence="3">The sequence shown here is derived from an EMBL/GenBank/DDBJ whole genome shotgun (WGS) entry which is preliminary data.</text>
</comment>
<feature type="compositionally biased region" description="Polar residues" evidence="1">
    <location>
        <begin position="563"/>
        <end position="580"/>
    </location>
</feature>
<feature type="compositionally biased region" description="Polar residues" evidence="1">
    <location>
        <begin position="1"/>
        <end position="19"/>
    </location>
</feature>
<protein>
    <submittedName>
        <fullName evidence="3">A-agglutinin anchorage subunit</fullName>
    </submittedName>
</protein>
<feature type="region of interest" description="Disordered" evidence="1">
    <location>
        <begin position="551"/>
        <end position="580"/>
    </location>
</feature>
<evidence type="ECO:0000313" key="3">
    <source>
        <dbReference type="EMBL" id="PHH53026.1"/>
    </source>
</evidence>